<name>A0A857JN09_9ALTE</name>
<evidence type="ECO:0000256" key="1">
    <source>
        <dbReference type="SAM" id="SignalP"/>
    </source>
</evidence>
<keyword evidence="3" id="KW-1185">Reference proteome</keyword>
<keyword evidence="1" id="KW-0732">Signal</keyword>
<dbReference type="OrthoDB" id="6078963at2"/>
<dbReference type="RefSeq" id="WP_160181372.1">
    <property type="nucleotide sequence ID" value="NZ_CP047656.1"/>
</dbReference>
<dbReference type="EMBL" id="CP047656">
    <property type="protein sequence ID" value="QHJ13263.1"/>
    <property type="molecule type" value="Genomic_DNA"/>
</dbReference>
<feature type="signal peptide" evidence="1">
    <location>
        <begin position="1"/>
        <end position="19"/>
    </location>
</feature>
<evidence type="ECO:0008006" key="4">
    <source>
        <dbReference type="Google" id="ProtNLM"/>
    </source>
</evidence>
<evidence type="ECO:0000313" key="3">
    <source>
        <dbReference type="Proteomes" id="UP000464524"/>
    </source>
</evidence>
<sequence>MKTLRFVIVFTLYSYLASAGASPSTEIDIGYDSRYVTEGRNNLPNGGIIWSTITKEISEQFILSGAYGLASHKRANYDELNLAVIYQGNMSAMEYSLSVTHLAFLKDAQFDNELALSVQWVEMPLLIPNVDVIYSTQAKGYFVEFGLSAPINFHSSVSVTPYLKLALDYGYAANHAGYNHVTFGVNLELLISYALRVKLIAEHTAGGNIIALQGNTSRQQSWAGMHFIAQF</sequence>
<accession>A0A857JN09</accession>
<dbReference type="Proteomes" id="UP000464524">
    <property type="component" value="Chromosome"/>
</dbReference>
<dbReference type="AlphaFoldDB" id="A0A857JN09"/>
<evidence type="ECO:0000313" key="2">
    <source>
        <dbReference type="EMBL" id="QHJ13263.1"/>
    </source>
</evidence>
<feature type="chain" id="PRO_5032579425" description="Outer membrane protein beta-barrel domain-containing protein" evidence="1">
    <location>
        <begin position="20"/>
        <end position="231"/>
    </location>
</feature>
<gene>
    <name evidence="2" type="ORF">FX988_03524</name>
</gene>
<proteinExistence type="predicted"/>
<reference evidence="2 3" key="1">
    <citation type="submission" date="2019-12" db="EMBL/GenBank/DDBJ databases">
        <title>Genome sequencing and assembly of endphytes of Porphyra tenera.</title>
        <authorList>
            <person name="Park J.M."/>
            <person name="Shin R."/>
            <person name="Jo S.H."/>
        </authorList>
    </citation>
    <scope>NUCLEOTIDE SEQUENCE [LARGE SCALE GENOMIC DNA]</scope>
    <source>
        <strain evidence="2 3">GPM4</strain>
    </source>
</reference>
<protein>
    <recommendedName>
        <fullName evidence="4">Outer membrane protein beta-barrel domain-containing protein</fullName>
    </recommendedName>
</protein>
<dbReference type="KEGG" id="pmes:FX988_03524"/>
<organism evidence="2 3">
    <name type="scientific">Paraglaciecola mesophila</name>
    <dbReference type="NCBI Taxonomy" id="197222"/>
    <lineage>
        <taxon>Bacteria</taxon>
        <taxon>Pseudomonadati</taxon>
        <taxon>Pseudomonadota</taxon>
        <taxon>Gammaproteobacteria</taxon>
        <taxon>Alteromonadales</taxon>
        <taxon>Alteromonadaceae</taxon>
        <taxon>Paraglaciecola</taxon>
    </lineage>
</organism>